<evidence type="ECO:0000313" key="6">
    <source>
        <dbReference type="EMBL" id="WOG92060.1"/>
    </source>
</evidence>
<feature type="domain" description="Bifunctional inhibitor/plant lipid transfer protein/seed storage helical" evidence="5">
    <location>
        <begin position="41"/>
        <end position="131"/>
    </location>
</feature>
<proteinExistence type="inferred from homology"/>
<keyword evidence="4" id="KW-0732">Signal</keyword>
<evidence type="ECO:0000313" key="7">
    <source>
        <dbReference type="Proteomes" id="UP000077755"/>
    </source>
</evidence>
<dbReference type="SUPFAM" id="SSF47699">
    <property type="entry name" value="Bifunctional inhibitor/lipid-transfer protein/seed storage 2S albumin"/>
    <property type="match status" value="1"/>
</dbReference>
<evidence type="ECO:0000256" key="4">
    <source>
        <dbReference type="SAM" id="SignalP"/>
    </source>
</evidence>
<protein>
    <recommendedName>
        <fullName evidence="5">Bifunctional inhibitor/plant lipid transfer protein/seed storage helical domain-containing protein</fullName>
    </recommendedName>
</protein>
<evidence type="ECO:0000259" key="5">
    <source>
        <dbReference type="SMART" id="SM00499"/>
    </source>
</evidence>
<accession>A0AAF0WLC2</accession>
<dbReference type="Gene3D" id="1.10.110.10">
    <property type="entry name" value="Plant lipid-transfer and hydrophobic proteins"/>
    <property type="match status" value="1"/>
</dbReference>
<sequence>MAIFIKVTIMFFVVALLSLAISATTITTITTTIVDENAKECAQSIDPMKQLDHCMKYISPKMSLMNAHDEHRIECCTQFKNIKKACRCKAIKEMVRQQQQGQMESDDRDQMVKDAMNIPSICRINMPEGQCDIQTFYF</sequence>
<dbReference type="SMART" id="SM00499">
    <property type="entry name" value="AAI"/>
    <property type="match status" value="1"/>
</dbReference>
<keyword evidence="2" id="KW-0758">Storage protein</keyword>
<keyword evidence="7" id="KW-1185">Reference proteome</keyword>
<dbReference type="GO" id="GO:0045735">
    <property type="term" value="F:nutrient reservoir activity"/>
    <property type="evidence" value="ECO:0007669"/>
    <property type="project" value="UniProtKB-KW"/>
</dbReference>
<dbReference type="InterPro" id="IPR036312">
    <property type="entry name" value="Bifun_inhib/LTP/seed_sf"/>
</dbReference>
<comment type="similarity">
    <text evidence="1">Belongs to the 2S seed storage albumins family.</text>
</comment>
<dbReference type="InterPro" id="IPR000617">
    <property type="entry name" value="Napin/2SS/CON"/>
</dbReference>
<feature type="chain" id="PRO_5042149796" description="Bifunctional inhibitor/plant lipid transfer protein/seed storage helical domain-containing protein" evidence="4">
    <location>
        <begin position="24"/>
        <end position="138"/>
    </location>
</feature>
<dbReference type="AlphaFoldDB" id="A0AAF0WLC2"/>
<dbReference type="Pfam" id="PF00234">
    <property type="entry name" value="Tryp_alpha_amyl"/>
    <property type="match status" value="1"/>
</dbReference>
<dbReference type="PANTHER" id="PTHR35496">
    <property type="entry name" value="2S SEED STORAGE PROTEIN 1-RELATED"/>
    <property type="match status" value="1"/>
</dbReference>
<evidence type="ECO:0000256" key="2">
    <source>
        <dbReference type="ARBA" id="ARBA00022761"/>
    </source>
</evidence>
<gene>
    <name evidence="6" type="ORF">DCAR_0311317</name>
</gene>
<evidence type="ECO:0000256" key="1">
    <source>
        <dbReference type="ARBA" id="ARBA00008262"/>
    </source>
</evidence>
<dbReference type="Proteomes" id="UP000077755">
    <property type="component" value="Chromosome 3"/>
</dbReference>
<keyword evidence="3" id="KW-0708">Seed storage protein</keyword>
<name>A0AAF0WLC2_DAUCS</name>
<feature type="signal peptide" evidence="4">
    <location>
        <begin position="1"/>
        <end position="23"/>
    </location>
</feature>
<dbReference type="EMBL" id="CP093345">
    <property type="protein sequence ID" value="WOG92060.1"/>
    <property type="molecule type" value="Genomic_DNA"/>
</dbReference>
<reference evidence="6" key="1">
    <citation type="journal article" date="2016" name="Nat. Genet.">
        <title>A high-quality carrot genome assembly provides new insights into carotenoid accumulation and asterid genome evolution.</title>
        <authorList>
            <person name="Iorizzo M."/>
            <person name="Ellison S."/>
            <person name="Senalik D."/>
            <person name="Zeng P."/>
            <person name="Satapoomin P."/>
            <person name="Huang J."/>
            <person name="Bowman M."/>
            <person name="Iovene M."/>
            <person name="Sanseverino W."/>
            <person name="Cavagnaro P."/>
            <person name="Yildiz M."/>
            <person name="Macko-Podgorni A."/>
            <person name="Moranska E."/>
            <person name="Grzebelus E."/>
            <person name="Grzebelus D."/>
            <person name="Ashrafi H."/>
            <person name="Zheng Z."/>
            <person name="Cheng S."/>
            <person name="Spooner D."/>
            <person name="Van Deynze A."/>
            <person name="Simon P."/>
        </authorList>
    </citation>
    <scope>NUCLEOTIDE SEQUENCE</scope>
    <source>
        <tissue evidence="6">Leaf</tissue>
    </source>
</reference>
<reference evidence="6" key="2">
    <citation type="submission" date="2022-03" db="EMBL/GenBank/DDBJ databases">
        <title>Draft title - Genomic analysis of global carrot germplasm unveils the trajectory of domestication and the origin of high carotenoid orange carrot.</title>
        <authorList>
            <person name="Iorizzo M."/>
            <person name="Ellison S."/>
            <person name="Senalik D."/>
            <person name="Macko-Podgorni A."/>
            <person name="Grzebelus D."/>
            <person name="Bostan H."/>
            <person name="Rolling W."/>
            <person name="Curaba J."/>
            <person name="Simon P."/>
        </authorList>
    </citation>
    <scope>NUCLEOTIDE SEQUENCE</scope>
    <source>
        <tissue evidence="6">Leaf</tissue>
    </source>
</reference>
<evidence type="ECO:0000256" key="3">
    <source>
        <dbReference type="ARBA" id="ARBA00023129"/>
    </source>
</evidence>
<dbReference type="InterPro" id="IPR016140">
    <property type="entry name" value="Bifunc_inhib/LTP/seed_store"/>
</dbReference>
<organism evidence="6 7">
    <name type="scientific">Daucus carota subsp. sativus</name>
    <name type="common">Carrot</name>
    <dbReference type="NCBI Taxonomy" id="79200"/>
    <lineage>
        <taxon>Eukaryota</taxon>
        <taxon>Viridiplantae</taxon>
        <taxon>Streptophyta</taxon>
        <taxon>Embryophyta</taxon>
        <taxon>Tracheophyta</taxon>
        <taxon>Spermatophyta</taxon>
        <taxon>Magnoliopsida</taxon>
        <taxon>eudicotyledons</taxon>
        <taxon>Gunneridae</taxon>
        <taxon>Pentapetalae</taxon>
        <taxon>asterids</taxon>
        <taxon>campanulids</taxon>
        <taxon>Apiales</taxon>
        <taxon>Apiaceae</taxon>
        <taxon>Apioideae</taxon>
        <taxon>Scandiceae</taxon>
        <taxon>Daucinae</taxon>
        <taxon>Daucus</taxon>
        <taxon>Daucus sect. Daucus</taxon>
    </lineage>
</organism>
<dbReference type="PANTHER" id="PTHR35496:SF4">
    <property type="entry name" value="2S SULFUR-RICH SEED STORAGE PROTEIN 2-LIKE"/>
    <property type="match status" value="1"/>
</dbReference>